<dbReference type="PANTHER" id="PTHR10488:SF1">
    <property type="entry name" value="GLYCINE AMIDINOTRANSFERASE, MITOCHONDRIAL"/>
    <property type="match status" value="1"/>
</dbReference>
<dbReference type="InterPro" id="IPR033195">
    <property type="entry name" value="AmidinoTrfase"/>
</dbReference>
<evidence type="ECO:0000256" key="1">
    <source>
        <dbReference type="ARBA" id="ARBA00006943"/>
    </source>
</evidence>
<accession>A0A178KL12</accession>
<feature type="active site" evidence="3">
    <location>
        <position position="226"/>
    </location>
</feature>
<feature type="chain" id="PRO_5008090418" description="Amidinotransferase" evidence="4">
    <location>
        <begin position="33"/>
        <end position="379"/>
    </location>
</feature>
<comment type="similarity">
    <text evidence="1">Belongs to the amidinotransferase family.</text>
</comment>
<dbReference type="RefSeq" id="WP_068327192.1">
    <property type="nucleotide sequence ID" value="NZ_LVHF01000012.1"/>
</dbReference>
<dbReference type="EMBL" id="LVHF01000012">
    <property type="protein sequence ID" value="OAN17806.1"/>
    <property type="molecule type" value="Genomic_DNA"/>
</dbReference>
<dbReference type="InterPro" id="IPR006311">
    <property type="entry name" value="TAT_signal"/>
</dbReference>
<keyword evidence="4" id="KW-0732">Signal</keyword>
<keyword evidence="2" id="KW-0808">Transferase</keyword>
<evidence type="ECO:0000256" key="2">
    <source>
        <dbReference type="ARBA" id="ARBA00022679"/>
    </source>
</evidence>
<evidence type="ECO:0000256" key="4">
    <source>
        <dbReference type="SAM" id="SignalP"/>
    </source>
</evidence>
<dbReference type="PANTHER" id="PTHR10488">
    <property type="entry name" value="GLYCINE AMIDINOTRANSFERASE, MITOCHONDRIAL"/>
    <property type="match status" value="1"/>
</dbReference>
<dbReference type="Proteomes" id="UP000078503">
    <property type="component" value="Unassembled WGS sequence"/>
</dbReference>
<proteinExistence type="inferred from homology"/>
<reference evidence="5 6" key="1">
    <citation type="submission" date="2016-03" db="EMBL/GenBank/DDBJ databases">
        <title>Photobacterium proteolyticum sp. nov. a protease producing bacterium isolated from ocean sediments of Laizhou Bay.</title>
        <authorList>
            <person name="Li Y."/>
        </authorList>
    </citation>
    <scope>NUCLEOTIDE SEQUENCE [LARGE SCALE GENOMIC DNA]</scope>
    <source>
        <strain evidence="5 6">R-40508</strain>
    </source>
</reference>
<protein>
    <recommendedName>
        <fullName evidence="7">Amidinotransferase</fullName>
    </recommendedName>
</protein>
<evidence type="ECO:0000313" key="5">
    <source>
        <dbReference type="EMBL" id="OAN17806.1"/>
    </source>
</evidence>
<evidence type="ECO:0000313" key="6">
    <source>
        <dbReference type="Proteomes" id="UP000078503"/>
    </source>
</evidence>
<gene>
    <name evidence="5" type="ORF">A3K86_02485</name>
</gene>
<organism evidence="5 6">
    <name type="scientific">Photobacterium jeanii</name>
    <dbReference type="NCBI Taxonomy" id="858640"/>
    <lineage>
        <taxon>Bacteria</taxon>
        <taxon>Pseudomonadati</taxon>
        <taxon>Pseudomonadota</taxon>
        <taxon>Gammaproteobacteria</taxon>
        <taxon>Vibrionales</taxon>
        <taxon>Vibrionaceae</taxon>
        <taxon>Photobacterium</taxon>
    </lineage>
</organism>
<evidence type="ECO:0008006" key="7">
    <source>
        <dbReference type="Google" id="ProtNLM"/>
    </source>
</evidence>
<dbReference type="GO" id="GO:0015067">
    <property type="term" value="F:amidinotransferase activity"/>
    <property type="evidence" value="ECO:0007669"/>
    <property type="project" value="InterPro"/>
</dbReference>
<evidence type="ECO:0000256" key="3">
    <source>
        <dbReference type="PIRSR" id="PIRSR633195-1"/>
    </source>
</evidence>
<dbReference type="PROSITE" id="PS51318">
    <property type="entry name" value="TAT"/>
    <property type="match status" value="1"/>
</dbReference>
<comment type="caution">
    <text evidence="5">The sequence shown here is derived from an EMBL/GenBank/DDBJ whole genome shotgun (WGS) entry which is preliminary data.</text>
</comment>
<sequence>MTNSLNRRDFFKLSGGAAALAATATLAPTALASNGSKSSVDPTKRLHVTHEYGKLTEVIIGNPPAPDSKIPNYEDGFEHNMAPFLKPETAQWVRDNSGKTWLEAYGEETYTKLCDQIENYAKTLQDQGIKVIRLKQFNDKDGNYLNDSHDQIWPRDMWCTAGNTAMVSSLRMPFKRKQQYMGGEVYVPIMLAGQGNYVSAPQASLETFTDNVEVQELAEKNSILIDGGDFLVDGFNIYQGIGHGSNENAVAFAQQVLGDEYKVHGLKLHTNALHLDCAMSLLSPKLGLICRKWILSDLPKSLDGIEWIDVTEEEAFWLGTNGLPLDENTVIMDSRHERIIAEVRKRGHKVIEVPYDMPSSIGGALRCSSQPIRREPVTA</sequence>
<dbReference type="Gene3D" id="3.75.10.10">
    <property type="entry name" value="L-arginine/glycine Amidinotransferase, Chain A"/>
    <property type="match status" value="1"/>
</dbReference>
<name>A0A178KL12_9GAMM</name>
<dbReference type="STRING" id="858640.A3K86_02485"/>
<feature type="signal peptide" evidence="4">
    <location>
        <begin position="1"/>
        <end position="32"/>
    </location>
</feature>
<keyword evidence="6" id="KW-1185">Reference proteome</keyword>
<feature type="active site" description="Amidino-cysteine intermediate" evidence="3">
    <location>
        <position position="367"/>
    </location>
</feature>
<dbReference type="OrthoDB" id="258252at2"/>
<dbReference type="AlphaFoldDB" id="A0A178KL12"/>
<feature type="active site" evidence="3">
    <location>
        <position position="274"/>
    </location>
</feature>
<dbReference type="SUPFAM" id="SSF55909">
    <property type="entry name" value="Pentein"/>
    <property type="match status" value="1"/>
</dbReference>